<dbReference type="SUPFAM" id="SSF57625">
    <property type="entry name" value="Invertebrate chitin-binding proteins"/>
    <property type="match status" value="1"/>
</dbReference>
<dbReference type="EMBL" id="CAJPWZ010000186">
    <property type="protein sequence ID" value="CAG2187822.1"/>
    <property type="molecule type" value="Genomic_DNA"/>
</dbReference>
<dbReference type="InterPro" id="IPR000742">
    <property type="entry name" value="EGF"/>
</dbReference>
<keyword evidence="2" id="KW-1133">Transmembrane helix</keyword>
<dbReference type="InterPro" id="IPR036508">
    <property type="entry name" value="Chitin-bd_dom_sf"/>
</dbReference>
<keyword evidence="2" id="KW-0472">Membrane</keyword>
<dbReference type="PROSITE" id="PS50940">
    <property type="entry name" value="CHIT_BIND_II"/>
    <property type="match status" value="2"/>
</dbReference>
<dbReference type="OrthoDB" id="6131869at2759"/>
<feature type="domain" description="EGF-like" evidence="3">
    <location>
        <begin position="123"/>
        <end position="155"/>
    </location>
</feature>
<dbReference type="PROSITE" id="PS01186">
    <property type="entry name" value="EGF_2"/>
    <property type="match status" value="1"/>
</dbReference>
<dbReference type="Gene3D" id="2.10.25.10">
    <property type="entry name" value="Laminin"/>
    <property type="match status" value="1"/>
</dbReference>
<dbReference type="SMART" id="SM00494">
    <property type="entry name" value="ChtBD2"/>
    <property type="match status" value="2"/>
</dbReference>
<keyword evidence="1" id="KW-1015">Disulfide bond</keyword>
<feature type="disulfide bond" evidence="1">
    <location>
        <begin position="145"/>
        <end position="154"/>
    </location>
</feature>
<dbReference type="PROSITE" id="PS50026">
    <property type="entry name" value="EGF_3"/>
    <property type="match status" value="1"/>
</dbReference>
<name>A0A8S3PW00_MYTED</name>
<feature type="transmembrane region" description="Helical" evidence="2">
    <location>
        <begin position="92"/>
        <end position="113"/>
    </location>
</feature>
<accession>A0A8S3PW00</accession>
<dbReference type="Gene3D" id="2.170.140.10">
    <property type="entry name" value="Chitin binding domain"/>
    <property type="match status" value="1"/>
</dbReference>
<dbReference type="GO" id="GO:0005576">
    <property type="term" value="C:extracellular region"/>
    <property type="evidence" value="ECO:0007669"/>
    <property type="project" value="InterPro"/>
</dbReference>
<proteinExistence type="predicted"/>
<keyword evidence="1" id="KW-0245">EGF-like domain</keyword>
<gene>
    <name evidence="5" type="ORF">MEDL_3285</name>
</gene>
<keyword evidence="2" id="KW-0812">Transmembrane</keyword>
<dbReference type="Pfam" id="PF01607">
    <property type="entry name" value="CBM_14"/>
    <property type="match status" value="1"/>
</dbReference>
<evidence type="ECO:0000256" key="1">
    <source>
        <dbReference type="PROSITE-ProRule" id="PRU00076"/>
    </source>
</evidence>
<dbReference type="Proteomes" id="UP000683360">
    <property type="component" value="Unassembled WGS sequence"/>
</dbReference>
<dbReference type="AlphaFoldDB" id="A0A8S3PW00"/>
<evidence type="ECO:0000313" key="6">
    <source>
        <dbReference type="Proteomes" id="UP000683360"/>
    </source>
</evidence>
<dbReference type="GO" id="GO:0008061">
    <property type="term" value="F:chitin binding"/>
    <property type="evidence" value="ECO:0007669"/>
    <property type="project" value="InterPro"/>
</dbReference>
<organism evidence="5 6">
    <name type="scientific">Mytilus edulis</name>
    <name type="common">Blue mussel</name>
    <dbReference type="NCBI Taxonomy" id="6550"/>
    <lineage>
        <taxon>Eukaryota</taxon>
        <taxon>Metazoa</taxon>
        <taxon>Spiralia</taxon>
        <taxon>Lophotrochozoa</taxon>
        <taxon>Mollusca</taxon>
        <taxon>Bivalvia</taxon>
        <taxon>Autobranchia</taxon>
        <taxon>Pteriomorphia</taxon>
        <taxon>Mytilida</taxon>
        <taxon>Mytiloidea</taxon>
        <taxon>Mytilidae</taxon>
        <taxon>Mytilinae</taxon>
        <taxon>Mytilus</taxon>
    </lineage>
</organism>
<evidence type="ECO:0000259" key="4">
    <source>
        <dbReference type="PROSITE" id="PS50940"/>
    </source>
</evidence>
<comment type="caution">
    <text evidence="5">The sequence shown here is derived from an EMBL/GenBank/DDBJ whole genome shotgun (WGS) entry which is preliminary data.</text>
</comment>
<protein>
    <recommendedName>
        <fullName evidence="7">Chitin-binding type-2 domain-containing protein</fullName>
    </recommendedName>
</protein>
<feature type="domain" description="Chitin-binding type-2" evidence="4">
    <location>
        <begin position="325"/>
        <end position="382"/>
    </location>
</feature>
<keyword evidence="6" id="KW-1185">Reference proteome</keyword>
<evidence type="ECO:0000259" key="3">
    <source>
        <dbReference type="PROSITE" id="PS50026"/>
    </source>
</evidence>
<evidence type="ECO:0008006" key="7">
    <source>
        <dbReference type="Google" id="ProtNLM"/>
    </source>
</evidence>
<dbReference type="InterPro" id="IPR002557">
    <property type="entry name" value="Chitin-bd_dom"/>
</dbReference>
<evidence type="ECO:0000313" key="5">
    <source>
        <dbReference type="EMBL" id="CAG2187822.1"/>
    </source>
</evidence>
<sequence>MLRARQSSHVENNDDVGQIDQEDSVGYAECIDVEKDDYDQIPADRDSINHDYLVLTSIVKGEIKQTNYVGHHQNIQPDIEVHQTKQSVLRPIFLIMLCIIITASVTAVATFFITKHVLSDKNDNMSCSHESCDNGGDCVNGACLCNDGFAGSNCEIDINQTCKYDANLLIPHPNICQMYYNCSQAVSPLPTENINLHFHGLRPAYLHECPYPDLFSTNMSCQKYRDVKCGSRYETKNYCDYLAVKSLYFDACQLCRYLTPDCVGFTDGIHRNRYMAPQYEDYFECQDERNIYSGQNPCPTHMAPHNGECTPLIFIQIFNWHCGYAIDCSYRTNGNYGSEYVQRCDIYYTCVNGTSTLKYCDSELVFDSKSSSCQNKTNVCTPCGSVVSGCE</sequence>
<dbReference type="SUPFAM" id="SSF57196">
    <property type="entry name" value="EGF/Laminin"/>
    <property type="match status" value="1"/>
</dbReference>
<dbReference type="PROSITE" id="PS00022">
    <property type="entry name" value="EGF_1"/>
    <property type="match status" value="1"/>
</dbReference>
<comment type="caution">
    <text evidence="1">Lacks conserved residue(s) required for the propagation of feature annotation.</text>
</comment>
<evidence type="ECO:0000256" key="2">
    <source>
        <dbReference type="SAM" id="Phobius"/>
    </source>
</evidence>
<reference evidence="5" key="1">
    <citation type="submission" date="2021-03" db="EMBL/GenBank/DDBJ databases">
        <authorList>
            <person name="Bekaert M."/>
        </authorList>
    </citation>
    <scope>NUCLEOTIDE SEQUENCE</scope>
</reference>
<feature type="domain" description="Chitin-binding type-2" evidence="4">
    <location>
        <begin position="159"/>
        <end position="231"/>
    </location>
</feature>